<keyword evidence="4" id="KW-0472">Membrane</keyword>
<name>A0A1C4EXU2_9BACT</name>
<evidence type="ECO:0000259" key="6">
    <source>
        <dbReference type="Pfam" id="PF07980"/>
    </source>
</evidence>
<keyword evidence="9" id="KW-1185">Reference proteome</keyword>
<dbReference type="InterPro" id="IPR011990">
    <property type="entry name" value="TPR-like_helical_dom_sf"/>
</dbReference>
<evidence type="ECO:0000313" key="9">
    <source>
        <dbReference type="Proteomes" id="UP000242818"/>
    </source>
</evidence>
<evidence type="ECO:0000259" key="7">
    <source>
        <dbReference type="Pfam" id="PF14322"/>
    </source>
</evidence>
<dbReference type="InterPro" id="IPR033985">
    <property type="entry name" value="SusD-like_N"/>
</dbReference>
<keyword evidence="3" id="KW-0732">Signal</keyword>
<dbReference type="AlphaFoldDB" id="A0A1C4EXU2"/>
<feature type="domain" description="RagB/SusD" evidence="6">
    <location>
        <begin position="355"/>
        <end position="484"/>
    </location>
</feature>
<proteinExistence type="inferred from homology"/>
<protein>
    <submittedName>
        <fullName evidence="8">SusD family protein</fullName>
    </submittedName>
</protein>
<dbReference type="SUPFAM" id="SSF48452">
    <property type="entry name" value="TPR-like"/>
    <property type="match status" value="1"/>
</dbReference>
<evidence type="ECO:0000256" key="3">
    <source>
        <dbReference type="ARBA" id="ARBA00022729"/>
    </source>
</evidence>
<keyword evidence="5" id="KW-0998">Cell outer membrane</keyword>
<sequence length="485" mass="55294">MKRLSTYLLIALLSTGCKKYLAEEPRKQASVQTVAQLEALVDNATQFAYEPDFSTILSTDDNEITKELYAASPSAFTTDNLQYYTFSVDGVENASSDALWNGEYKKIFTANLILENIDAVTGDDSTRERVRADAHFIRGYSYWVLVNHYAAPYSAANLESPGVPLKKTTEYTESLKRASLKETYDFIMADIVEAQKVTYDDVDPRRAWRVSKKSIAAFLSRYYLFTGDYDNAIQQANLALATTTAKLVDFSTLQPGTPAYYTNPIDTLRYLDLNSWTPAKFLYWPESFYTRYTYYSSQWYNPSTALMNLYDQQHDLRFKGFFIHNGGRRMSVTYRGTTRYTFFYDGRYIPAGFTVAEVLLNKAEALARKGDINGALGAANTLREKRISPYTALTATSQPAALKAVLEERRRELPFTMRWYDIRRFSVNDDPSDDVTVSRDFYTVSITGVDMNTPHTYTLNNKRLLVPISQKEIDVSKGQITQNTY</sequence>
<evidence type="ECO:0000313" key="8">
    <source>
        <dbReference type="EMBL" id="SCC48539.1"/>
    </source>
</evidence>
<evidence type="ECO:0000256" key="2">
    <source>
        <dbReference type="ARBA" id="ARBA00006275"/>
    </source>
</evidence>
<evidence type="ECO:0000256" key="5">
    <source>
        <dbReference type="ARBA" id="ARBA00023237"/>
    </source>
</evidence>
<gene>
    <name evidence="8" type="ORF">GA0116948_110109</name>
</gene>
<comment type="similarity">
    <text evidence="2">Belongs to the SusD family.</text>
</comment>
<accession>A0A1C4EXU2</accession>
<dbReference type="PROSITE" id="PS51257">
    <property type="entry name" value="PROKAR_LIPOPROTEIN"/>
    <property type="match status" value="1"/>
</dbReference>
<dbReference type="GO" id="GO:0009279">
    <property type="term" value="C:cell outer membrane"/>
    <property type="evidence" value="ECO:0007669"/>
    <property type="project" value="UniProtKB-SubCell"/>
</dbReference>
<dbReference type="Gene3D" id="1.25.40.390">
    <property type="match status" value="1"/>
</dbReference>
<comment type="subcellular location">
    <subcellularLocation>
        <location evidence="1">Cell outer membrane</location>
    </subcellularLocation>
</comment>
<organism evidence="8 9">
    <name type="scientific">Chitinophaga costaii</name>
    <dbReference type="NCBI Taxonomy" id="1335309"/>
    <lineage>
        <taxon>Bacteria</taxon>
        <taxon>Pseudomonadati</taxon>
        <taxon>Bacteroidota</taxon>
        <taxon>Chitinophagia</taxon>
        <taxon>Chitinophagales</taxon>
        <taxon>Chitinophagaceae</taxon>
        <taxon>Chitinophaga</taxon>
    </lineage>
</organism>
<dbReference type="Pfam" id="PF14322">
    <property type="entry name" value="SusD-like_3"/>
    <property type="match status" value="1"/>
</dbReference>
<reference evidence="8 9" key="1">
    <citation type="submission" date="2016-08" db="EMBL/GenBank/DDBJ databases">
        <authorList>
            <person name="Seilhamer J.J."/>
        </authorList>
    </citation>
    <scope>NUCLEOTIDE SEQUENCE [LARGE SCALE GENOMIC DNA]</scope>
    <source>
        <strain evidence="8 9">A37T2</strain>
    </source>
</reference>
<dbReference type="RefSeq" id="WP_165798491.1">
    <property type="nucleotide sequence ID" value="NZ_FMAR01000010.1"/>
</dbReference>
<evidence type="ECO:0000256" key="4">
    <source>
        <dbReference type="ARBA" id="ARBA00023136"/>
    </source>
</evidence>
<feature type="domain" description="SusD-like N-terminal" evidence="7">
    <location>
        <begin position="19"/>
        <end position="224"/>
    </location>
</feature>
<dbReference type="Pfam" id="PF07980">
    <property type="entry name" value="SusD_RagB"/>
    <property type="match status" value="1"/>
</dbReference>
<dbReference type="Proteomes" id="UP000242818">
    <property type="component" value="Unassembled WGS sequence"/>
</dbReference>
<dbReference type="InterPro" id="IPR012944">
    <property type="entry name" value="SusD_RagB_dom"/>
</dbReference>
<dbReference type="EMBL" id="FMAR01000010">
    <property type="protein sequence ID" value="SCC48539.1"/>
    <property type="molecule type" value="Genomic_DNA"/>
</dbReference>
<dbReference type="STRING" id="1335309.GA0116948_110109"/>
<evidence type="ECO:0000256" key="1">
    <source>
        <dbReference type="ARBA" id="ARBA00004442"/>
    </source>
</evidence>